<dbReference type="Gene3D" id="2.60.40.1930">
    <property type="match status" value="1"/>
</dbReference>
<evidence type="ECO:0000259" key="1">
    <source>
        <dbReference type="SMART" id="SM01359"/>
    </source>
</evidence>
<comment type="caution">
    <text evidence="2">The sequence shown here is derived from an EMBL/GenBank/DDBJ whole genome shotgun (WGS) entry which is preliminary data.</text>
</comment>
<dbReference type="PANTHER" id="PTHR11412:SF81">
    <property type="entry name" value="COMPLEMENT C3"/>
    <property type="match status" value="1"/>
</dbReference>
<dbReference type="EMBL" id="MU558642">
    <property type="protein sequence ID" value="KAI5614529.1"/>
    <property type="molecule type" value="Genomic_DNA"/>
</dbReference>
<keyword evidence="3" id="KW-1185">Reference proteome</keyword>
<dbReference type="Gene3D" id="6.20.50.160">
    <property type="match status" value="1"/>
</dbReference>
<feature type="non-terminal residue" evidence="2">
    <location>
        <position position="159"/>
    </location>
</feature>
<sequence length="159" mass="17719">EAYATKENSGNYLHISADSAELQINDDSKFLLHFKSSVQDQDLTYLILSKGQIVKAERYNRKGQSIISLSVRITKDLVPSFRLVAYYHVGSEVVSDSIWVDVKDTCMGTLKLSLKDNPDGKIYEPYVEFDLVVTGDPSAKVGLVAVDKGVFVLNKNRLT</sequence>
<evidence type="ECO:0000313" key="3">
    <source>
        <dbReference type="Proteomes" id="UP001205998"/>
    </source>
</evidence>
<reference evidence="2" key="1">
    <citation type="submission" date="2018-07" db="EMBL/GenBank/DDBJ databases">
        <title>Comparative genomics of catfishes provides insights into carnivory and benthic adaptation.</title>
        <authorList>
            <person name="Zhang Y."/>
            <person name="Wang D."/>
            <person name="Peng Z."/>
            <person name="Zheng S."/>
            <person name="Shao F."/>
            <person name="Tao W."/>
        </authorList>
    </citation>
    <scope>NUCLEOTIDE SEQUENCE</scope>
    <source>
        <strain evidence="2">Chongqing</strain>
    </source>
</reference>
<dbReference type="Proteomes" id="UP001205998">
    <property type="component" value="Unassembled WGS sequence"/>
</dbReference>
<dbReference type="InterPro" id="IPR011625">
    <property type="entry name" value="A2M_N_BRD"/>
</dbReference>
<dbReference type="AlphaFoldDB" id="A0AAD5AEW9"/>
<dbReference type="Pfam" id="PF07703">
    <property type="entry name" value="A2M_BRD"/>
    <property type="match status" value="1"/>
</dbReference>
<organism evidence="2 3">
    <name type="scientific">Silurus asotus</name>
    <name type="common">Amur catfish</name>
    <name type="synonym">Parasilurus asotus</name>
    <dbReference type="NCBI Taxonomy" id="30991"/>
    <lineage>
        <taxon>Eukaryota</taxon>
        <taxon>Metazoa</taxon>
        <taxon>Chordata</taxon>
        <taxon>Craniata</taxon>
        <taxon>Vertebrata</taxon>
        <taxon>Euteleostomi</taxon>
        <taxon>Actinopterygii</taxon>
        <taxon>Neopterygii</taxon>
        <taxon>Teleostei</taxon>
        <taxon>Ostariophysi</taxon>
        <taxon>Siluriformes</taxon>
        <taxon>Siluridae</taxon>
        <taxon>Silurus</taxon>
    </lineage>
</organism>
<evidence type="ECO:0000313" key="2">
    <source>
        <dbReference type="EMBL" id="KAI5614529.1"/>
    </source>
</evidence>
<dbReference type="PANTHER" id="PTHR11412">
    <property type="entry name" value="MACROGLOBULIN / COMPLEMENT"/>
    <property type="match status" value="1"/>
</dbReference>
<dbReference type="InterPro" id="IPR050473">
    <property type="entry name" value="A2M/Complement_sys"/>
</dbReference>
<proteinExistence type="predicted"/>
<feature type="non-terminal residue" evidence="2">
    <location>
        <position position="1"/>
    </location>
</feature>
<name>A0AAD5AEW9_SILAS</name>
<dbReference type="SMART" id="SM01359">
    <property type="entry name" value="A2M_N_2"/>
    <property type="match status" value="1"/>
</dbReference>
<protein>
    <submittedName>
        <fullName evidence="2">Complement C3-H1-like</fullName>
    </submittedName>
</protein>
<gene>
    <name evidence="2" type="ORF">C0J50_11157</name>
</gene>
<accession>A0AAD5AEW9</accession>
<feature type="domain" description="Alpha-2-macroglobulin bait region" evidence="1">
    <location>
        <begin position="13"/>
        <end position="153"/>
    </location>
</feature>